<dbReference type="AlphaFoldDB" id="A0A6C0ECH7"/>
<name>A0A6C0ECH7_9ZZZZ</name>
<accession>A0A6C0ECH7</accession>
<organism evidence="1">
    <name type="scientific">viral metagenome</name>
    <dbReference type="NCBI Taxonomy" id="1070528"/>
    <lineage>
        <taxon>unclassified sequences</taxon>
        <taxon>metagenomes</taxon>
        <taxon>organismal metagenomes</taxon>
    </lineage>
</organism>
<evidence type="ECO:0000313" key="1">
    <source>
        <dbReference type="EMBL" id="QHT26341.1"/>
    </source>
</evidence>
<protein>
    <submittedName>
        <fullName evidence="1">Uncharacterized protein</fullName>
    </submittedName>
</protein>
<sequence length="141" mass="15810">MAFSTDIYTFIADNMASHFATINSIGETVFPASTGLDYDGYTPPEYYEGARLLPRERRSAMLRNARVCINALWRLDACMSLNNLGRCNRGILRNAGFSEEFLDNLANLVAVMTNDYKDLQEKATEWLAGSDDPNVSTSEFM</sequence>
<proteinExistence type="predicted"/>
<reference evidence="1" key="1">
    <citation type="journal article" date="2020" name="Nature">
        <title>Giant virus diversity and host interactions through global metagenomics.</title>
        <authorList>
            <person name="Schulz F."/>
            <person name="Roux S."/>
            <person name="Paez-Espino D."/>
            <person name="Jungbluth S."/>
            <person name="Walsh D.A."/>
            <person name="Denef V.J."/>
            <person name="McMahon K.D."/>
            <person name="Konstantinidis K.T."/>
            <person name="Eloe-Fadrosh E.A."/>
            <person name="Kyrpides N.C."/>
            <person name="Woyke T."/>
        </authorList>
    </citation>
    <scope>NUCLEOTIDE SEQUENCE</scope>
    <source>
        <strain evidence="1">GVMAG-M-3300023179-27</strain>
    </source>
</reference>
<dbReference type="EMBL" id="MN739785">
    <property type="protein sequence ID" value="QHT26341.1"/>
    <property type="molecule type" value="Genomic_DNA"/>
</dbReference>